<evidence type="ECO:0008006" key="3">
    <source>
        <dbReference type="Google" id="ProtNLM"/>
    </source>
</evidence>
<dbReference type="EMBL" id="JBHSJC010000003">
    <property type="protein sequence ID" value="MFC4830742.1"/>
    <property type="molecule type" value="Genomic_DNA"/>
</dbReference>
<evidence type="ECO:0000313" key="2">
    <source>
        <dbReference type="Proteomes" id="UP001595960"/>
    </source>
</evidence>
<name>A0ABV9RF22_9MICO</name>
<organism evidence="1 2">
    <name type="scientific">Agromyces aurantiacus</name>
    <dbReference type="NCBI Taxonomy" id="165814"/>
    <lineage>
        <taxon>Bacteria</taxon>
        <taxon>Bacillati</taxon>
        <taxon>Actinomycetota</taxon>
        <taxon>Actinomycetes</taxon>
        <taxon>Micrococcales</taxon>
        <taxon>Microbacteriaceae</taxon>
        <taxon>Agromyces</taxon>
    </lineage>
</organism>
<gene>
    <name evidence="1" type="ORF">ACFPER_18255</name>
</gene>
<accession>A0ABV9RF22</accession>
<evidence type="ECO:0000313" key="1">
    <source>
        <dbReference type="EMBL" id="MFC4830742.1"/>
    </source>
</evidence>
<keyword evidence="2" id="KW-1185">Reference proteome</keyword>
<dbReference type="Proteomes" id="UP001595960">
    <property type="component" value="Unassembled WGS sequence"/>
</dbReference>
<protein>
    <recommendedName>
        <fullName evidence="3">DUF559 domain-containing protein</fullName>
    </recommendedName>
</protein>
<dbReference type="RefSeq" id="WP_204395233.1">
    <property type="nucleotide sequence ID" value="NZ_JAFBBW010000001.1"/>
</dbReference>
<reference evidence="2" key="1">
    <citation type="journal article" date="2019" name="Int. J. Syst. Evol. Microbiol.">
        <title>The Global Catalogue of Microorganisms (GCM) 10K type strain sequencing project: providing services to taxonomists for standard genome sequencing and annotation.</title>
        <authorList>
            <consortium name="The Broad Institute Genomics Platform"/>
            <consortium name="The Broad Institute Genome Sequencing Center for Infectious Disease"/>
            <person name="Wu L."/>
            <person name="Ma J."/>
        </authorList>
    </citation>
    <scope>NUCLEOTIDE SEQUENCE [LARGE SCALE GENOMIC DNA]</scope>
    <source>
        <strain evidence="2">CGMCC 1.12192</strain>
    </source>
</reference>
<comment type="caution">
    <text evidence="1">The sequence shown here is derived from an EMBL/GenBank/DDBJ whole genome shotgun (WGS) entry which is preliminary data.</text>
</comment>
<sequence>MERARLAGVHPSRLDAEDLRRPFHGVRQGVGVPETVASRALAYAERMPPRQVFSHVTAALLWGMPLPHRLERDLRLHVAVAPGSTRPLASGVVGHVVRADRLGVVALGGLRLASPADTWCQLASLLEVDDLVAVGDFLVTGQEPSGRSAALCTRSELEAAIRRHRGCRGAIRLRAALALVRYGSLSRRETFMRLDLLRAGLPEPTPNLVVSDANGVAVAMVDLGFAEYRVGIEYQSDLHRDPARYRSDVRRLERLLDAGWLIVQATADDVSADGRLRNSAEFADRVAKRLRARGWRPGARRGAPPAGP</sequence>
<proteinExistence type="predicted"/>